<accession>A0A1F8EKJ5</accession>
<name>A0A1F8EKJ5_9BACT</name>
<organism evidence="1 2">
    <name type="scientific">Candidatus Yanofskybacteria bacterium RIFCSPHIGHO2_01_FULL_41_53</name>
    <dbReference type="NCBI Taxonomy" id="1802663"/>
    <lineage>
        <taxon>Bacteria</taxon>
        <taxon>Candidatus Yanofskyibacteriota</taxon>
    </lineage>
</organism>
<comment type="caution">
    <text evidence="1">The sequence shown here is derived from an EMBL/GenBank/DDBJ whole genome shotgun (WGS) entry which is preliminary data.</text>
</comment>
<dbReference type="EMBL" id="MGJD01000006">
    <property type="protein sequence ID" value="OGN01374.1"/>
    <property type="molecule type" value="Genomic_DNA"/>
</dbReference>
<sequence>MENKNTKPFYQALREESVRDCLSSRTRNIALDSFTVTPVFEEEYVEYLKLHPALLKIYKKWILSQKPAPGYSLDDEDFYNLREEIIKRPGEEVLTFLLDILIPGLESKILKNLEYWRVYLSNDEETLKRLTLKVLLETLKINSKEYVKEEGYPDFVVSFLDKFQYVSFSFLNLKHLELYTIKSDDKFKKSFEEEWKRLCLYQDGFYGFEVLPLLQWDDYFRYLKLPFNNKTFSQLKNTKEYQQVNNYIVAMAFFKPLPHPKLGPAFREQLFLMYEPLLRSGINQYEKRSGTYFSEDKKAEMTEWIKQEIAPKLKSFDFFYASAKKLEKNFHEPKLFSLIGRGGLLTRLGLVTDSDEYPFTAFYERALKDLMRKKLGGSEYEGDSSIFSEEALKDLNPKRLGTSKYKSNTSLFGFDDISQKDIDENLGTLSPYDLKDKNGEKVGWKRDTFITMTGVSRTTLKRWDLNKILSPRRVGLYRCYTEDDFNSAQELIKKRSKYRRK</sequence>
<protein>
    <submittedName>
        <fullName evidence="1">Uncharacterized protein</fullName>
    </submittedName>
</protein>
<dbReference type="AlphaFoldDB" id="A0A1F8EKJ5"/>
<evidence type="ECO:0000313" key="1">
    <source>
        <dbReference type="EMBL" id="OGN01374.1"/>
    </source>
</evidence>
<proteinExistence type="predicted"/>
<reference evidence="1 2" key="1">
    <citation type="journal article" date="2016" name="Nat. Commun.">
        <title>Thousands of microbial genomes shed light on interconnected biogeochemical processes in an aquifer system.</title>
        <authorList>
            <person name="Anantharaman K."/>
            <person name="Brown C.T."/>
            <person name="Hug L.A."/>
            <person name="Sharon I."/>
            <person name="Castelle C.J."/>
            <person name="Probst A.J."/>
            <person name="Thomas B.C."/>
            <person name="Singh A."/>
            <person name="Wilkins M.J."/>
            <person name="Karaoz U."/>
            <person name="Brodie E.L."/>
            <person name="Williams K.H."/>
            <person name="Hubbard S.S."/>
            <person name="Banfield J.F."/>
        </authorList>
    </citation>
    <scope>NUCLEOTIDE SEQUENCE [LARGE SCALE GENOMIC DNA]</scope>
</reference>
<evidence type="ECO:0000313" key="2">
    <source>
        <dbReference type="Proteomes" id="UP000177117"/>
    </source>
</evidence>
<gene>
    <name evidence="1" type="ORF">A2650_00625</name>
</gene>
<dbReference type="Proteomes" id="UP000177117">
    <property type="component" value="Unassembled WGS sequence"/>
</dbReference>